<proteinExistence type="predicted"/>
<comment type="caution">
    <text evidence="2">The sequence shown here is derived from an EMBL/GenBank/DDBJ whole genome shotgun (WGS) entry which is preliminary data.</text>
</comment>
<evidence type="ECO:0000313" key="3">
    <source>
        <dbReference type="Proteomes" id="UP000186922"/>
    </source>
</evidence>
<accession>A0A1D1VL94</accession>
<protein>
    <submittedName>
        <fullName evidence="2">Uncharacterized protein</fullName>
    </submittedName>
</protein>
<dbReference type="Proteomes" id="UP000186922">
    <property type="component" value="Unassembled WGS sequence"/>
</dbReference>
<evidence type="ECO:0000313" key="2">
    <source>
        <dbReference type="EMBL" id="GAU99248.1"/>
    </source>
</evidence>
<name>A0A1D1VL94_RAMVA</name>
<organism evidence="2 3">
    <name type="scientific">Ramazzottius varieornatus</name>
    <name type="common">Water bear</name>
    <name type="synonym">Tardigrade</name>
    <dbReference type="NCBI Taxonomy" id="947166"/>
    <lineage>
        <taxon>Eukaryota</taxon>
        <taxon>Metazoa</taxon>
        <taxon>Ecdysozoa</taxon>
        <taxon>Tardigrada</taxon>
        <taxon>Eutardigrada</taxon>
        <taxon>Parachela</taxon>
        <taxon>Hypsibioidea</taxon>
        <taxon>Ramazzottiidae</taxon>
        <taxon>Ramazzottius</taxon>
    </lineage>
</organism>
<dbReference type="EMBL" id="BDGG01000005">
    <property type="protein sequence ID" value="GAU99248.1"/>
    <property type="molecule type" value="Genomic_DNA"/>
</dbReference>
<gene>
    <name evidence="2" type="primary">RvY_10278-1</name>
    <name evidence="2" type="synonym">RvY_10278.1</name>
    <name evidence="2" type="ORF">RvY_10278</name>
</gene>
<sequence length="146" mass="16566">MGVAIVYWMDFDELANGRNRLQVLVTECIKPLVSDLPVVKYSICTAKMVPSSLYSFCIVLEIFTKSYFWDIEQKLENQYFEWETIGKRLAFGSSTPLKQPKAIGMAAGPTTRANCKRTSLTASPYQIVPSDTPNMVRRGTSKRRRT</sequence>
<feature type="region of interest" description="Disordered" evidence="1">
    <location>
        <begin position="127"/>
        <end position="146"/>
    </location>
</feature>
<dbReference type="AlphaFoldDB" id="A0A1D1VL94"/>
<reference evidence="2 3" key="1">
    <citation type="journal article" date="2016" name="Nat. Commun.">
        <title>Extremotolerant tardigrade genome and improved radiotolerance of human cultured cells by tardigrade-unique protein.</title>
        <authorList>
            <person name="Hashimoto T."/>
            <person name="Horikawa D.D."/>
            <person name="Saito Y."/>
            <person name="Kuwahara H."/>
            <person name="Kozuka-Hata H."/>
            <person name="Shin-I T."/>
            <person name="Minakuchi Y."/>
            <person name="Ohishi K."/>
            <person name="Motoyama A."/>
            <person name="Aizu T."/>
            <person name="Enomoto A."/>
            <person name="Kondo K."/>
            <person name="Tanaka S."/>
            <person name="Hara Y."/>
            <person name="Koshikawa S."/>
            <person name="Sagara H."/>
            <person name="Miura T."/>
            <person name="Yokobori S."/>
            <person name="Miyagawa K."/>
            <person name="Suzuki Y."/>
            <person name="Kubo T."/>
            <person name="Oyama M."/>
            <person name="Kohara Y."/>
            <person name="Fujiyama A."/>
            <person name="Arakawa K."/>
            <person name="Katayama T."/>
            <person name="Toyoda A."/>
            <person name="Kunieda T."/>
        </authorList>
    </citation>
    <scope>NUCLEOTIDE SEQUENCE [LARGE SCALE GENOMIC DNA]</scope>
    <source>
        <strain evidence="2 3">YOKOZUNA-1</strain>
    </source>
</reference>
<keyword evidence="3" id="KW-1185">Reference proteome</keyword>
<evidence type="ECO:0000256" key="1">
    <source>
        <dbReference type="SAM" id="MobiDB-lite"/>
    </source>
</evidence>